<evidence type="ECO:0000313" key="3">
    <source>
        <dbReference type="Proteomes" id="UP000298030"/>
    </source>
</evidence>
<feature type="transmembrane region" description="Helical" evidence="1">
    <location>
        <begin position="217"/>
        <end position="237"/>
    </location>
</feature>
<proteinExistence type="predicted"/>
<feature type="transmembrane region" description="Helical" evidence="1">
    <location>
        <begin position="297"/>
        <end position="324"/>
    </location>
</feature>
<accession>A0A4Y7SAD0</accession>
<keyword evidence="3" id="KW-1185">Reference proteome</keyword>
<dbReference type="OrthoDB" id="2657661at2759"/>
<dbReference type="Proteomes" id="UP000298030">
    <property type="component" value="Unassembled WGS sequence"/>
</dbReference>
<dbReference type="AlphaFoldDB" id="A0A4Y7SAD0"/>
<feature type="transmembrane region" description="Helical" evidence="1">
    <location>
        <begin position="257"/>
        <end position="276"/>
    </location>
</feature>
<comment type="caution">
    <text evidence="2">The sequence shown here is derived from an EMBL/GenBank/DDBJ whole genome shotgun (WGS) entry which is preliminary data.</text>
</comment>
<feature type="transmembrane region" description="Helical" evidence="1">
    <location>
        <begin position="330"/>
        <end position="355"/>
    </location>
</feature>
<keyword evidence="1" id="KW-0812">Transmembrane</keyword>
<dbReference type="EMBL" id="QPFP01000245">
    <property type="protein sequence ID" value="TEB18531.1"/>
    <property type="molecule type" value="Genomic_DNA"/>
</dbReference>
<reference evidence="2 3" key="1">
    <citation type="journal article" date="2019" name="Nat. Ecol. Evol.">
        <title>Megaphylogeny resolves global patterns of mushroom evolution.</title>
        <authorList>
            <person name="Varga T."/>
            <person name="Krizsan K."/>
            <person name="Foldi C."/>
            <person name="Dima B."/>
            <person name="Sanchez-Garcia M."/>
            <person name="Sanchez-Ramirez S."/>
            <person name="Szollosi G.J."/>
            <person name="Szarkandi J.G."/>
            <person name="Papp V."/>
            <person name="Albert L."/>
            <person name="Andreopoulos W."/>
            <person name="Angelini C."/>
            <person name="Antonin V."/>
            <person name="Barry K.W."/>
            <person name="Bougher N.L."/>
            <person name="Buchanan P."/>
            <person name="Buyck B."/>
            <person name="Bense V."/>
            <person name="Catcheside P."/>
            <person name="Chovatia M."/>
            <person name="Cooper J."/>
            <person name="Damon W."/>
            <person name="Desjardin D."/>
            <person name="Finy P."/>
            <person name="Geml J."/>
            <person name="Haridas S."/>
            <person name="Hughes K."/>
            <person name="Justo A."/>
            <person name="Karasinski D."/>
            <person name="Kautmanova I."/>
            <person name="Kiss B."/>
            <person name="Kocsube S."/>
            <person name="Kotiranta H."/>
            <person name="LaButti K.M."/>
            <person name="Lechner B.E."/>
            <person name="Liimatainen K."/>
            <person name="Lipzen A."/>
            <person name="Lukacs Z."/>
            <person name="Mihaltcheva S."/>
            <person name="Morgado L.N."/>
            <person name="Niskanen T."/>
            <person name="Noordeloos M.E."/>
            <person name="Ohm R.A."/>
            <person name="Ortiz-Santana B."/>
            <person name="Ovrebo C."/>
            <person name="Racz N."/>
            <person name="Riley R."/>
            <person name="Savchenko A."/>
            <person name="Shiryaev A."/>
            <person name="Soop K."/>
            <person name="Spirin V."/>
            <person name="Szebenyi C."/>
            <person name="Tomsovsky M."/>
            <person name="Tulloss R.E."/>
            <person name="Uehling J."/>
            <person name="Grigoriev I.V."/>
            <person name="Vagvolgyi C."/>
            <person name="Papp T."/>
            <person name="Martin F.M."/>
            <person name="Miettinen O."/>
            <person name="Hibbett D.S."/>
            <person name="Nagy L.G."/>
        </authorList>
    </citation>
    <scope>NUCLEOTIDE SEQUENCE [LARGE SCALE GENOMIC DNA]</scope>
    <source>
        <strain evidence="2 3">FP101781</strain>
    </source>
</reference>
<protein>
    <submittedName>
        <fullName evidence="2">Uncharacterized protein</fullName>
    </submittedName>
</protein>
<feature type="transmembrane region" description="Helical" evidence="1">
    <location>
        <begin position="159"/>
        <end position="180"/>
    </location>
</feature>
<organism evidence="2 3">
    <name type="scientific">Coprinellus micaceus</name>
    <name type="common">Glistening ink-cap mushroom</name>
    <name type="synonym">Coprinus micaceus</name>
    <dbReference type="NCBI Taxonomy" id="71717"/>
    <lineage>
        <taxon>Eukaryota</taxon>
        <taxon>Fungi</taxon>
        <taxon>Dikarya</taxon>
        <taxon>Basidiomycota</taxon>
        <taxon>Agaricomycotina</taxon>
        <taxon>Agaricomycetes</taxon>
        <taxon>Agaricomycetidae</taxon>
        <taxon>Agaricales</taxon>
        <taxon>Agaricineae</taxon>
        <taxon>Psathyrellaceae</taxon>
        <taxon>Coprinellus</taxon>
    </lineage>
</organism>
<keyword evidence="1" id="KW-0472">Membrane</keyword>
<gene>
    <name evidence="2" type="ORF">FA13DRAFT_1608016</name>
</gene>
<evidence type="ECO:0000256" key="1">
    <source>
        <dbReference type="SAM" id="Phobius"/>
    </source>
</evidence>
<feature type="non-terminal residue" evidence="2">
    <location>
        <position position="1"/>
    </location>
</feature>
<sequence>LVLELRLTGKCGYYFVNHTGQRRFWLEDYDFSWAAGEVHVGHSDSIIGMEMKRHYWRHNEYFPHLYEFMEKDLEEIDDMIGFTFGDVLTSDTSAVNGYNLEQLKYVTKMMTRHAQKAPRKRRKSVGERRTICECIIGYHEQFLNLHGERGARLDSKQSIYYSSMYQSSLLMNVLALLMFGGPHIHTKSLRDMASDWIVNKELLAKYTAGMVAEWRDVALYISPGTVLLGANVLFLAIQSVDEASTGPSKTPAQRASYFSILASLGTLASSLVLLIVSRHHDGARLNYPQSRWGLEALALVYSMPFGLVIWALLGFFASFIIMWADCQDTLMVKLVVGFCAIFAVFLGWVVASFYCDMDPYEKIAS</sequence>
<keyword evidence="1" id="KW-1133">Transmembrane helix</keyword>
<name>A0A4Y7SAD0_COPMI</name>
<feature type="non-terminal residue" evidence="2">
    <location>
        <position position="365"/>
    </location>
</feature>
<evidence type="ECO:0000313" key="2">
    <source>
        <dbReference type="EMBL" id="TEB18531.1"/>
    </source>
</evidence>